<comment type="caution">
    <text evidence="2">The sequence shown here is derived from an EMBL/GenBank/DDBJ whole genome shotgun (WGS) entry which is preliminary data.</text>
</comment>
<organism evidence="2 3">
    <name type="scientific">Salipaludibacillus neizhouensis</name>
    <dbReference type="NCBI Taxonomy" id="885475"/>
    <lineage>
        <taxon>Bacteria</taxon>
        <taxon>Bacillati</taxon>
        <taxon>Bacillota</taxon>
        <taxon>Bacilli</taxon>
        <taxon>Bacillales</taxon>
        <taxon>Bacillaceae</taxon>
    </lineage>
</organism>
<feature type="transmembrane region" description="Helical" evidence="1">
    <location>
        <begin position="125"/>
        <end position="147"/>
    </location>
</feature>
<keyword evidence="3" id="KW-1185">Reference proteome</keyword>
<feature type="transmembrane region" description="Helical" evidence="1">
    <location>
        <begin position="153"/>
        <end position="180"/>
    </location>
</feature>
<protein>
    <submittedName>
        <fullName evidence="2">Uncharacterized protein</fullName>
    </submittedName>
</protein>
<dbReference type="NCBIfam" id="NF041644">
    <property type="entry name" value="CBO0543_fam"/>
    <property type="match status" value="1"/>
</dbReference>
<keyword evidence="1" id="KW-1133">Transmembrane helix</keyword>
<keyword evidence="1" id="KW-0812">Transmembrane</keyword>
<accession>A0A3A9K7E2</accession>
<dbReference type="InterPro" id="IPR048147">
    <property type="entry name" value="CBO0543-like"/>
</dbReference>
<name>A0A3A9K7E2_9BACI</name>
<feature type="transmembrane region" description="Helical" evidence="1">
    <location>
        <begin position="59"/>
        <end position="76"/>
    </location>
</feature>
<feature type="transmembrane region" description="Helical" evidence="1">
    <location>
        <begin position="34"/>
        <end position="52"/>
    </location>
</feature>
<dbReference type="EMBL" id="PDOE01000003">
    <property type="protein sequence ID" value="RKL67398.1"/>
    <property type="molecule type" value="Genomic_DNA"/>
</dbReference>
<feature type="transmembrane region" description="Helical" evidence="1">
    <location>
        <begin position="96"/>
        <end position="118"/>
    </location>
</feature>
<evidence type="ECO:0000313" key="2">
    <source>
        <dbReference type="EMBL" id="RKL67398.1"/>
    </source>
</evidence>
<sequence length="188" mass="22216">MSQQEHFEHIHRLMSELENTYTDYWQKFSNFGTWEFWAVLAILIIPLIILIIGIDKSKIFQLCFFGYSVHILAAYIDALGIRKLWWDYPHVVFPQLPGSISLDASLIPVYFIFLYQWCLNKNKNYWLYGTLSALGFTFILKPIMVSLNLFQLYTIWFVLLSAYLFVIYGAKIITNIFIILSTSHTNYR</sequence>
<dbReference type="Proteomes" id="UP000281498">
    <property type="component" value="Unassembled WGS sequence"/>
</dbReference>
<dbReference type="RefSeq" id="WP_110935438.1">
    <property type="nucleotide sequence ID" value="NZ_KZ614146.1"/>
</dbReference>
<proteinExistence type="predicted"/>
<evidence type="ECO:0000256" key="1">
    <source>
        <dbReference type="SAM" id="Phobius"/>
    </source>
</evidence>
<keyword evidence="1" id="KW-0472">Membrane</keyword>
<dbReference type="AlphaFoldDB" id="A0A3A9K7E2"/>
<gene>
    <name evidence="2" type="ORF">CR203_08525</name>
</gene>
<dbReference type="OrthoDB" id="2591789at2"/>
<evidence type="ECO:0000313" key="3">
    <source>
        <dbReference type="Proteomes" id="UP000281498"/>
    </source>
</evidence>
<reference evidence="2 3" key="1">
    <citation type="submission" date="2017-10" db="EMBL/GenBank/DDBJ databases">
        <title>Bacillus sp. nov., a halophilic bacterium isolated from a Keqin Lake.</title>
        <authorList>
            <person name="Wang H."/>
        </authorList>
    </citation>
    <scope>NUCLEOTIDE SEQUENCE [LARGE SCALE GENOMIC DNA]</scope>
    <source>
        <strain evidence="2 3">KCTC 13187</strain>
    </source>
</reference>